<dbReference type="RefSeq" id="XP_009216369.1">
    <property type="nucleotide sequence ID" value="XM_009218105.1"/>
</dbReference>
<evidence type="ECO:0000256" key="1">
    <source>
        <dbReference type="SAM" id="MobiDB-lite"/>
    </source>
</evidence>
<reference evidence="2" key="3">
    <citation type="submission" date="2010-09" db="EMBL/GenBank/DDBJ databases">
        <title>Annotation of Gaeumannomyces graminis var. tritici R3-111a-1.</title>
        <authorList>
            <consortium name="The Broad Institute Genome Sequencing Platform"/>
            <person name="Ma L.-J."/>
            <person name="Dead R."/>
            <person name="Young S.K."/>
            <person name="Zeng Q."/>
            <person name="Gargeya S."/>
            <person name="Fitzgerald M."/>
            <person name="Haas B."/>
            <person name="Abouelleil A."/>
            <person name="Alvarado L."/>
            <person name="Arachchi H.M."/>
            <person name="Berlin A."/>
            <person name="Brown A."/>
            <person name="Chapman S.B."/>
            <person name="Chen Z."/>
            <person name="Dunbar C."/>
            <person name="Freedman E."/>
            <person name="Gearin G."/>
            <person name="Gellesch M."/>
            <person name="Goldberg J."/>
            <person name="Griggs A."/>
            <person name="Gujja S."/>
            <person name="Heiman D."/>
            <person name="Howarth C."/>
            <person name="Larson L."/>
            <person name="Lui A."/>
            <person name="MacDonald P.J.P."/>
            <person name="Mehta T."/>
            <person name="Montmayeur A."/>
            <person name="Murphy C."/>
            <person name="Neiman D."/>
            <person name="Pearson M."/>
            <person name="Priest M."/>
            <person name="Roberts A."/>
            <person name="Saif S."/>
            <person name="Shea T."/>
            <person name="Shenoy N."/>
            <person name="Sisk P."/>
            <person name="Stolte C."/>
            <person name="Sykes S."/>
            <person name="Yandava C."/>
            <person name="Wortman J."/>
            <person name="Nusbaum C."/>
            <person name="Birren B."/>
        </authorList>
    </citation>
    <scope>NUCLEOTIDE SEQUENCE</scope>
    <source>
        <strain evidence="2">R3-111a-1</strain>
    </source>
</reference>
<reference evidence="3" key="5">
    <citation type="submission" date="2018-04" db="UniProtKB">
        <authorList>
            <consortium name="EnsemblFungi"/>
        </authorList>
    </citation>
    <scope>IDENTIFICATION</scope>
    <source>
        <strain evidence="3">R3-111a-1</strain>
    </source>
</reference>
<dbReference type="EnsemblFungi" id="EJT80360">
    <property type="protein sequence ID" value="EJT80360"/>
    <property type="gene ID" value="GGTG_00360"/>
</dbReference>
<name>J3NGH0_GAET3</name>
<keyword evidence="4" id="KW-1185">Reference proteome</keyword>
<organism evidence="2">
    <name type="scientific">Gaeumannomyces tritici (strain R3-111a-1)</name>
    <name type="common">Wheat and barley take-all root rot fungus</name>
    <name type="synonym">Gaeumannomyces graminis var. tritici</name>
    <dbReference type="NCBI Taxonomy" id="644352"/>
    <lineage>
        <taxon>Eukaryota</taxon>
        <taxon>Fungi</taxon>
        <taxon>Dikarya</taxon>
        <taxon>Ascomycota</taxon>
        <taxon>Pezizomycotina</taxon>
        <taxon>Sordariomycetes</taxon>
        <taxon>Sordariomycetidae</taxon>
        <taxon>Magnaporthales</taxon>
        <taxon>Magnaporthaceae</taxon>
        <taxon>Gaeumannomyces</taxon>
    </lineage>
</organism>
<dbReference type="EMBL" id="GL385395">
    <property type="protein sequence ID" value="EJT80360.1"/>
    <property type="molecule type" value="Genomic_DNA"/>
</dbReference>
<accession>J3NGH0</accession>
<reference evidence="2" key="2">
    <citation type="submission" date="2010-07" db="EMBL/GenBank/DDBJ databases">
        <authorList>
            <consortium name="The Broad Institute Genome Sequencing Platform"/>
            <consortium name="Broad Institute Genome Sequencing Center for Infectious Disease"/>
            <person name="Ma L.-J."/>
            <person name="Dead R."/>
            <person name="Young S."/>
            <person name="Zeng Q."/>
            <person name="Koehrsen M."/>
            <person name="Alvarado L."/>
            <person name="Berlin A."/>
            <person name="Chapman S.B."/>
            <person name="Chen Z."/>
            <person name="Freedman E."/>
            <person name="Gellesch M."/>
            <person name="Goldberg J."/>
            <person name="Griggs A."/>
            <person name="Gujja S."/>
            <person name="Heilman E.R."/>
            <person name="Heiman D."/>
            <person name="Hepburn T."/>
            <person name="Howarth C."/>
            <person name="Jen D."/>
            <person name="Larson L."/>
            <person name="Mehta T."/>
            <person name="Neiman D."/>
            <person name="Pearson M."/>
            <person name="Roberts A."/>
            <person name="Saif S."/>
            <person name="Shea T."/>
            <person name="Shenoy N."/>
            <person name="Sisk P."/>
            <person name="Stolte C."/>
            <person name="Sykes S."/>
            <person name="Walk T."/>
            <person name="White J."/>
            <person name="Yandava C."/>
            <person name="Haas B."/>
            <person name="Nusbaum C."/>
            <person name="Birren B."/>
        </authorList>
    </citation>
    <scope>NUCLEOTIDE SEQUENCE</scope>
    <source>
        <strain evidence="2">R3-111a-1</strain>
    </source>
</reference>
<dbReference type="Proteomes" id="UP000006039">
    <property type="component" value="Unassembled WGS sequence"/>
</dbReference>
<dbReference type="GeneID" id="20340818"/>
<evidence type="ECO:0000313" key="2">
    <source>
        <dbReference type="EMBL" id="EJT80360.1"/>
    </source>
</evidence>
<sequence>MSSGNGSCSGGRWRTLLQQCDKDGRAGEREGLSRVCTGSGGRTINGTERQGPEVDSLALINPPPRLGRSLDASLLTM</sequence>
<gene>
    <name evidence="3" type="primary">20340818</name>
    <name evidence="2" type="ORF">GGTG_00360</name>
</gene>
<protein>
    <submittedName>
        <fullName evidence="2 3">Uncharacterized protein</fullName>
    </submittedName>
</protein>
<reference evidence="4" key="1">
    <citation type="submission" date="2010-07" db="EMBL/GenBank/DDBJ databases">
        <title>The genome sequence of Gaeumannomyces graminis var. tritici strain R3-111a-1.</title>
        <authorList>
            <consortium name="The Broad Institute Genome Sequencing Platform"/>
            <person name="Ma L.-J."/>
            <person name="Dead R."/>
            <person name="Young S."/>
            <person name="Zeng Q."/>
            <person name="Koehrsen M."/>
            <person name="Alvarado L."/>
            <person name="Berlin A."/>
            <person name="Chapman S.B."/>
            <person name="Chen Z."/>
            <person name="Freedman E."/>
            <person name="Gellesch M."/>
            <person name="Goldberg J."/>
            <person name="Griggs A."/>
            <person name="Gujja S."/>
            <person name="Heilman E.R."/>
            <person name="Heiman D."/>
            <person name="Hepburn T."/>
            <person name="Howarth C."/>
            <person name="Jen D."/>
            <person name="Larson L."/>
            <person name="Mehta T."/>
            <person name="Neiman D."/>
            <person name="Pearson M."/>
            <person name="Roberts A."/>
            <person name="Saif S."/>
            <person name="Shea T."/>
            <person name="Shenoy N."/>
            <person name="Sisk P."/>
            <person name="Stolte C."/>
            <person name="Sykes S."/>
            <person name="Walk T."/>
            <person name="White J."/>
            <person name="Yandava C."/>
            <person name="Haas B."/>
            <person name="Nusbaum C."/>
            <person name="Birren B."/>
        </authorList>
    </citation>
    <scope>NUCLEOTIDE SEQUENCE [LARGE SCALE GENOMIC DNA]</scope>
    <source>
        <strain evidence="4">R3-111a-1</strain>
    </source>
</reference>
<proteinExistence type="predicted"/>
<dbReference type="VEuPathDB" id="FungiDB:GGTG_00360"/>
<evidence type="ECO:0000313" key="4">
    <source>
        <dbReference type="Proteomes" id="UP000006039"/>
    </source>
</evidence>
<reference evidence="3" key="4">
    <citation type="journal article" date="2015" name="G3 (Bethesda)">
        <title>Genome sequences of three phytopathogenic species of the Magnaporthaceae family of fungi.</title>
        <authorList>
            <person name="Okagaki L.H."/>
            <person name="Nunes C.C."/>
            <person name="Sailsbery J."/>
            <person name="Clay B."/>
            <person name="Brown D."/>
            <person name="John T."/>
            <person name="Oh Y."/>
            <person name="Young N."/>
            <person name="Fitzgerald M."/>
            <person name="Haas B.J."/>
            <person name="Zeng Q."/>
            <person name="Young S."/>
            <person name="Adiconis X."/>
            <person name="Fan L."/>
            <person name="Levin J.Z."/>
            <person name="Mitchell T.K."/>
            <person name="Okubara P.A."/>
            <person name="Farman M.L."/>
            <person name="Kohn L.M."/>
            <person name="Birren B."/>
            <person name="Ma L.-J."/>
            <person name="Dean R.A."/>
        </authorList>
    </citation>
    <scope>NUCLEOTIDE SEQUENCE</scope>
    <source>
        <strain evidence="3">R3-111a-1</strain>
    </source>
</reference>
<dbReference type="HOGENOM" id="CLU_2638187_0_0_1"/>
<evidence type="ECO:0000313" key="3">
    <source>
        <dbReference type="EnsemblFungi" id="EJT80360"/>
    </source>
</evidence>
<dbReference type="AlphaFoldDB" id="J3NGH0"/>
<feature type="region of interest" description="Disordered" evidence="1">
    <location>
        <begin position="24"/>
        <end position="62"/>
    </location>
</feature>